<accession>A0ABS7JXZ0</accession>
<organism evidence="1 2">
    <name type="scientific">Qipengyuania mesophila</name>
    <dbReference type="NCBI Taxonomy" id="2867246"/>
    <lineage>
        <taxon>Bacteria</taxon>
        <taxon>Pseudomonadati</taxon>
        <taxon>Pseudomonadota</taxon>
        <taxon>Alphaproteobacteria</taxon>
        <taxon>Sphingomonadales</taxon>
        <taxon>Erythrobacteraceae</taxon>
        <taxon>Qipengyuania</taxon>
    </lineage>
</organism>
<dbReference type="EMBL" id="JAIGNU010000003">
    <property type="protein sequence ID" value="MBX7502413.1"/>
    <property type="molecule type" value="Genomic_DNA"/>
</dbReference>
<gene>
    <name evidence="1" type="ORF">K3181_13275</name>
</gene>
<protein>
    <submittedName>
        <fullName evidence="1">Uncharacterized protein</fullName>
    </submittedName>
</protein>
<dbReference type="Proteomes" id="UP000782554">
    <property type="component" value="Unassembled WGS sequence"/>
</dbReference>
<proteinExistence type="predicted"/>
<evidence type="ECO:0000313" key="2">
    <source>
        <dbReference type="Proteomes" id="UP000782554"/>
    </source>
</evidence>
<dbReference type="RefSeq" id="WP_221603606.1">
    <property type="nucleotide sequence ID" value="NZ_JAIGNU010000003.1"/>
</dbReference>
<name>A0ABS7JXZ0_9SPHN</name>
<evidence type="ECO:0000313" key="1">
    <source>
        <dbReference type="EMBL" id="MBX7502413.1"/>
    </source>
</evidence>
<reference evidence="1 2" key="1">
    <citation type="submission" date="2021-08" db="EMBL/GenBank/DDBJ databases">
        <title>Comparative Genomics Analysis of the Genus Qipengyuania Reveals Extensive Genetic Diversity and Metabolic Versatility, Including the Description of Fifteen Novel Species.</title>
        <authorList>
            <person name="Liu Y."/>
        </authorList>
    </citation>
    <scope>NUCLEOTIDE SEQUENCE [LARGE SCALE GENOMIC DNA]</scope>
    <source>
        <strain evidence="1 2">YG27</strain>
    </source>
</reference>
<comment type="caution">
    <text evidence="1">The sequence shown here is derived from an EMBL/GenBank/DDBJ whole genome shotgun (WGS) entry which is preliminary data.</text>
</comment>
<keyword evidence="2" id="KW-1185">Reference proteome</keyword>
<sequence>MPRDEQAQPDDKPFGWRPLTEEDRKAYEELGWSEDAIASIEAKNAYTPIENAVLAYEMSAAILAVATKHLGSQFLDDVLAEFDRRVVEMNESGRVEDEVEAKILEAFVEGSNWKGITQRMAKGAD</sequence>